<dbReference type="AlphaFoldDB" id="A0ABD3IMM8"/>
<evidence type="ECO:0000313" key="2">
    <source>
        <dbReference type="Proteomes" id="UP001634007"/>
    </source>
</evidence>
<dbReference type="SUPFAM" id="SSF54518">
    <property type="entry name" value="Tubby C-terminal domain-like"/>
    <property type="match status" value="1"/>
</dbReference>
<proteinExistence type="predicted"/>
<reference evidence="1 2" key="1">
    <citation type="submission" date="2024-11" db="EMBL/GenBank/DDBJ databases">
        <title>Chromosome-level genome assembly of Eucalyptus globulus Labill. provides insights into its genome evolution.</title>
        <authorList>
            <person name="Li X."/>
        </authorList>
    </citation>
    <scope>NUCLEOTIDE SEQUENCE [LARGE SCALE GENOMIC DNA]</scope>
    <source>
        <strain evidence="1">CL2024</strain>
        <tissue evidence="1">Fresh tender leaves</tissue>
    </source>
</reference>
<dbReference type="EMBL" id="JBJKBG010000011">
    <property type="protein sequence ID" value="KAL3715334.1"/>
    <property type="molecule type" value="Genomic_DNA"/>
</dbReference>
<evidence type="ECO:0000313" key="1">
    <source>
        <dbReference type="EMBL" id="KAL3715334.1"/>
    </source>
</evidence>
<gene>
    <name evidence="1" type="ORF">ACJRO7_007116</name>
</gene>
<keyword evidence="2" id="KW-1185">Reference proteome</keyword>
<protein>
    <submittedName>
        <fullName evidence="1">Uncharacterized protein</fullName>
    </submittedName>
</protein>
<organism evidence="1 2">
    <name type="scientific">Eucalyptus globulus</name>
    <name type="common">Tasmanian blue gum</name>
    <dbReference type="NCBI Taxonomy" id="34317"/>
    <lineage>
        <taxon>Eukaryota</taxon>
        <taxon>Viridiplantae</taxon>
        <taxon>Streptophyta</taxon>
        <taxon>Embryophyta</taxon>
        <taxon>Tracheophyta</taxon>
        <taxon>Spermatophyta</taxon>
        <taxon>Magnoliopsida</taxon>
        <taxon>eudicotyledons</taxon>
        <taxon>Gunneridae</taxon>
        <taxon>Pentapetalae</taxon>
        <taxon>rosids</taxon>
        <taxon>malvids</taxon>
        <taxon>Myrtales</taxon>
        <taxon>Myrtaceae</taxon>
        <taxon>Myrtoideae</taxon>
        <taxon>Eucalypteae</taxon>
        <taxon>Eucalyptus</taxon>
    </lineage>
</organism>
<name>A0ABD3IMM8_EUCGL</name>
<dbReference type="Proteomes" id="UP001634007">
    <property type="component" value="Unassembled WGS sequence"/>
</dbReference>
<dbReference type="InterPro" id="IPR025659">
    <property type="entry name" value="Tubby-like_C"/>
</dbReference>
<comment type="caution">
    <text evidence="1">The sequence shown here is derived from an EMBL/GenBank/DDBJ whole genome shotgun (WGS) entry which is preliminary data.</text>
</comment>
<sequence>MLIDGVGNALLILRLQNNYAKRTPLLFHKKGNIEAEVIFRGCAKHVWAPDFAIAGLFTRQRCFIRSSTQANTVVLLGDDTFRLAVQPGFNPRAHHGICHYLGSDL</sequence>
<accession>A0ABD3IMM8</accession>